<feature type="region of interest" description="Disordered" evidence="1">
    <location>
        <begin position="1"/>
        <end position="21"/>
    </location>
</feature>
<accession>A0AA40CAH7</accession>
<name>A0AA40CAH7_9PEZI</name>
<sequence>MSRDDMQHFRGPSKDHMTSAKAATLILRGVMATGEPPISYHADSSSGPGAAAKNDAAKDGGGGMMMMMQRPENPTLKAIKGRVASGAGGSNSRSKGRSASRAAMMTSKKESGDSRDVGGDYPQQQDVLPGPPSKKVRKK</sequence>
<feature type="region of interest" description="Disordered" evidence="1">
    <location>
        <begin position="35"/>
        <end position="139"/>
    </location>
</feature>
<proteinExistence type="predicted"/>
<reference evidence="2" key="1">
    <citation type="submission" date="2023-06" db="EMBL/GenBank/DDBJ databases">
        <title>Genome-scale phylogeny and comparative genomics of the fungal order Sordariales.</title>
        <authorList>
            <consortium name="Lawrence Berkeley National Laboratory"/>
            <person name="Hensen N."/>
            <person name="Bonometti L."/>
            <person name="Westerberg I."/>
            <person name="Brannstrom I.O."/>
            <person name="Guillou S."/>
            <person name="Cros-Aarteil S."/>
            <person name="Calhoun S."/>
            <person name="Haridas S."/>
            <person name="Kuo A."/>
            <person name="Mondo S."/>
            <person name="Pangilinan J."/>
            <person name="Riley R."/>
            <person name="LaButti K."/>
            <person name="Andreopoulos B."/>
            <person name="Lipzen A."/>
            <person name="Chen C."/>
            <person name="Yanf M."/>
            <person name="Daum C."/>
            <person name="Ng V."/>
            <person name="Clum A."/>
            <person name="Steindorff A."/>
            <person name="Ohm R."/>
            <person name="Martin F."/>
            <person name="Silar P."/>
            <person name="Natvig D."/>
            <person name="Lalanne C."/>
            <person name="Gautier V."/>
            <person name="Ament-velasquez S.L."/>
            <person name="Kruys A."/>
            <person name="Hutchinson M.I."/>
            <person name="Powell A.J."/>
            <person name="Barry K."/>
            <person name="Miller A.N."/>
            <person name="Grigoriev I.V."/>
            <person name="Debuchy R."/>
            <person name="Gladieux P."/>
            <person name="Thoren M.H."/>
            <person name="Johannesson H."/>
        </authorList>
    </citation>
    <scope>NUCLEOTIDE SEQUENCE</scope>
    <source>
        <strain evidence="2">SMH3391-2</strain>
    </source>
</reference>
<evidence type="ECO:0000313" key="3">
    <source>
        <dbReference type="Proteomes" id="UP001174934"/>
    </source>
</evidence>
<feature type="compositionally biased region" description="Low complexity" evidence="1">
    <location>
        <begin position="81"/>
        <end position="103"/>
    </location>
</feature>
<dbReference type="AlphaFoldDB" id="A0AA40CAH7"/>
<dbReference type="Proteomes" id="UP001174934">
    <property type="component" value="Unassembled WGS sequence"/>
</dbReference>
<protein>
    <submittedName>
        <fullName evidence="2">Uncharacterized protein</fullName>
    </submittedName>
</protein>
<feature type="compositionally biased region" description="Basic and acidic residues" evidence="1">
    <location>
        <begin position="1"/>
        <end position="18"/>
    </location>
</feature>
<evidence type="ECO:0000313" key="2">
    <source>
        <dbReference type="EMBL" id="KAK0630499.1"/>
    </source>
</evidence>
<comment type="caution">
    <text evidence="2">The sequence shown here is derived from an EMBL/GenBank/DDBJ whole genome shotgun (WGS) entry which is preliminary data.</text>
</comment>
<organism evidence="2 3">
    <name type="scientific">Bombardia bombarda</name>
    <dbReference type="NCBI Taxonomy" id="252184"/>
    <lineage>
        <taxon>Eukaryota</taxon>
        <taxon>Fungi</taxon>
        <taxon>Dikarya</taxon>
        <taxon>Ascomycota</taxon>
        <taxon>Pezizomycotina</taxon>
        <taxon>Sordariomycetes</taxon>
        <taxon>Sordariomycetidae</taxon>
        <taxon>Sordariales</taxon>
        <taxon>Lasiosphaeriaceae</taxon>
        <taxon>Bombardia</taxon>
    </lineage>
</organism>
<evidence type="ECO:0000256" key="1">
    <source>
        <dbReference type="SAM" id="MobiDB-lite"/>
    </source>
</evidence>
<keyword evidence="3" id="KW-1185">Reference proteome</keyword>
<feature type="compositionally biased region" description="Basic and acidic residues" evidence="1">
    <location>
        <begin position="107"/>
        <end position="118"/>
    </location>
</feature>
<dbReference type="EMBL" id="JAULSR010000002">
    <property type="protein sequence ID" value="KAK0630499.1"/>
    <property type="molecule type" value="Genomic_DNA"/>
</dbReference>
<gene>
    <name evidence="2" type="ORF">B0T17DRAFT_616147</name>
</gene>